<proteinExistence type="predicted"/>
<dbReference type="InterPro" id="IPR056988">
    <property type="entry name" value="Zn_ribbon_pln"/>
</dbReference>
<dbReference type="PANTHER" id="PTHR44137:SF32">
    <property type="entry name" value="DNAJ HEAT SHOCK AMINO-TERMINAL DOMAIN PROTEIN"/>
    <property type="match status" value="1"/>
</dbReference>
<dbReference type="AlphaFoldDB" id="A0AAV1QUB0"/>
<dbReference type="SUPFAM" id="SSF46565">
    <property type="entry name" value="Chaperone J-domain"/>
    <property type="match status" value="1"/>
</dbReference>
<feature type="region of interest" description="Disordered" evidence="1">
    <location>
        <begin position="131"/>
        <end position="187"/>
    </location>
</feature>
<sequence length="310" mass="35305">MECNKDEAVRAKEIAEKKFMGRDYAGAKKFALKAQSLYPELEGLSQMLSAFDVYISAENRISSGEVDWYCVLGVNRWADNETVRKRYRKLALMLHPDKNKSLGADGAFKLVSEAWGLLSDKKRRLEYNQKLNPAGPQQRVSTHTKVPSAQHSANGFHDHNNTATSHTRTRNKNMQSRPTSVPSPSSQKSNMFWTICNLCMKCYAYHRIFLNCKLLCPNCHQPFMAVEKDLPSNIMKSSQNSRHHAGGKVASTSTAGHAESVVQKAYDQVKREQEDAQAATEWEEHYASKRMDGSALRVEQFFKKRRLRRN</sequence>
<feature type="compositionally biased region" description="Polar residues" evidence="1">
    <location>
        <begin position="138"/>
        <end position="153"/>
    </location>
</feature>
<dbReference type="SMART" id="SM00271">
    <property type="entry name" value="DnaJ"/>
    <property type="match status" value="1"/>
</dbReference>
<dbReference type="PROSITE" id="PS50076">
    <property type="entry name" value="DNAJ_2"/>
    <property type="match status" value="1"/>
</dbReference>
<feature type="compositionally biased region" description="Polar residues" evidence="1">
    <location>
        <begin position="161"/>
        <end position="187"/>
    </location>
</feature>
<name>A0AAV1QUB0_9ROSI</name>
<accession>A0AAV1QUB0</accession>
<dbReference type="Gene3D" id="1.10.287.110">
    <property type="entry name" value="DnaJ domain"/>
    <property type="match status" value="1"/>
</dbReference>
<dbReference type="EMBL" id="CAWUPB010000246">
    <property type="protein sequence ID" value="CAK7324127.1"/>
    <property type="molecule type" value="Genomic_DNA"/>
</dbReference>
<comment type="caution">
    <text evidence="3">The sequence shown here is derived from an EMBL/GenBank/DDBJ whole genome shotgun (WGS) entry which is preliminary data.</text>
</comment>
<reference evidence="3 4" key="1">
    <citation type="submission" date="2024-01" db="EMBL/GenBank/DDBJ databases">
        <authorList>
            <person name="Waweru B."/>
        </authorList>
    </citation>
    <scope>NUCLEOTIDE SEQUENCE [LARGE SCALE GENOMIC DNA]</scope>
</reference>
<dbReference type="Proteomes" id="UP001314170">
    <property type="component" value="Unassembled WGS sequence"/>
</dbReference>
<dbReference type="CDD" id="cd06257">
    <property type="entry name" value="DnaJ"/>
    <property type="match status" value="1"/>
</dbReference>
<protein>
    <recommendedName>
        <fullName evidence="2">J domain-containing protein</fullName>
    </recommendedName>
</protein>
<dbReference type="PRINTS" id="PR00625">
    <property type="entry name" value="JDOMAIN"/>
</dbReference>
<gene>
    <name evidence="3" type="ORF">DCAF_LOCUS1764</name>
</gene>
<feature type="region of interest" description="Disordered" evidence="1">
    <location>
        <begin position="236"/>
        <end position="257"/>
    </location>
</feature>
<dbReference type="PANTHER" id="PTHR44137">
    <property type="entry name" value="BNAC03G44070D PROTEIN"/>
    <property type="match status" value="1"/>
</dbReference>
<organism evidence="3 4">
    <name type="scientific">Dovyalis caffra</name>
    <dbReference type="NCBI Taxonomy" id="77055"/>
    <lineage>
        <taxon>Eukaryota</taxon>
        <taxon>Viridiplantae</taxon>
        <taxon>Streptophyta</taxon>
        <taxon>Embryophyta</taxon>
        <taxon>Tracheophyta</taxon>
        <taxon>Spermatophyta</taxon>
        <taxon>Magnoliopsida</taxon>
        <taxon>eudicotyledons</taxon>
        <taxon>Gunneridae</taxon>
        <taxon>Pentapetalae</taxon>
        <taxon>rosids</taxon>
        <taxon>fabids</taxon>
        <taxon>Malpighiales</taxon>
        <taxon>Salicaceae</taxon>
        <taxon>Flacourtieae</taxon>
        <taxon>Dovyalis</taxon>
    </lineage>
</organism>
<feature type="domain" description="J" evidence="2">
    <location>
        <begin position="67"/>
        <end position="131"/>
    </location>
</feature>
<evidence type="ECO:0000256" key="1">
    <source>
        <dbReference type="SAM" id="MobiDB-lite"/>
    </source>
</evidence>
<dbReference type="InterPro" id="IPR001623">
    <property type="entry name" value="DnaJ_domain"/>
</dbReference>
<dbReference type="Pfam" id="PF00226">
    <property type="entry name" value="DnaJ"/>
    <property type="match status" value="1"/>
</dbReference>
<evidence type="ECO:0000313" key="3">
    <source>
        <dbReference type="EMBL" id="CAK7324127.1"/>
    </source>
</evidence>
<evidence type="ECO:0000259" key="2">
    <source>
        <dbReference type="PROSITE" id="PS50076"/>
    </source>
</evidence>
<evidence type="ECO:0000313" key="4">
    <source>
        <dbReference type="Proteomes" id="UP001314170"/>
    </source>
</evidence>
<dbReference type="InterPro" id="IPR036869">
    <property type="entry name" value="J_dom_sf"/>
</dbReference>
<keyword evidence="4" id="KW-1185">Reference proteome</keyword>
<dbReference type="Pfam" id="PF23551">
    <property type="entry name" value="Zn_ribbon_20"/>
    <property type="match status" value="1"/>
</dbReference>